<dbReference type="InterPro" id="IPR051126">
    <property type="entry name" value="Thiosulfate_sulfurtransferase"/>
</dbReference>
<name>A0A1G7NA02_9GAMM</name>
<dbReference type="Proteomes" id="UP000198641">
    <property type="component" value="Unassembled WGS sequence"/>
</dbReference>
<dbReference type="InterPro" id="IPR001763">
    <property type="entry name" value="Rhodanese-like_dom"/>
</dbReference>
<dbReference type="PROSITE" id="PS50206">
    <property type="entry name" value="RHODANESE_3"/>
    <property type="match status" value="2"/>
</dbReference>
<keyword evidence="1" id="KW-0677">Repeat</keyword>
<dbReference type="Pfam" id="PF00581">
    <property type="entry name" value="Rhodanese"/>
    <property type="match status" value="2"/>
</dbReference>
<dbReference type="SUPFAM" id="SSF52821">
    <property type="entry name" value="Rhodanese/Cell cycle control phosphatase"/>
    <property type="match status" value="2"/>
</dbReference>
<evidence type="ECO:0000313" key="3">
    <source>
        <dbReference type="EMBL" id="SDF70863.1"/>
    </source>
</evidence>
<dbReference type="PANTHER" id="PTHR43855:SF1">
    <property type="entry name" value="THIOSULFATE SULFURTRANSFERASE"/>
    <property type="match status" value="1"/>
</dbReference>
<dbReference type="AlphaFoldDB" id="A0A1G7NA02"/>
<dbReference type="RefSeq" id="WP_092522392.1">
    <property type="nucleotide sequence ID" value="NZ_FNCI01000001.1"/>
</dbReference>
<dbReference type="OrthoDB" id="9781034at2"/>
<dbReference type="PROSITE" id="PS00380">
    <property type="entry name" value="RHODANESE_1"/>
    <property type="match status" value="1"/>
</dbReference>
<gene>
    <name evidence="3" type="ORF">SAMN05216571_101316</name>
</gene>
<dbReference type="SMART" id="SM00450">
    <property type="entry name" value="RHOD"/>
    <property type="match status" value="2"/>
</dbReference>
<dbReference type="STRING" id="284577.SAMN05216571_101316"/>
<dbReference type="Gene3D" id="3.40.250.10">
    <property type="entry name" value="Rhodanese-like domain"/>
    <property type="match status" value="2"/>
</dbReference>
<protein>
    <submittedName>
        <fullName evidence="3">Thiosulfate/3-mercaptopyruvate sulfurtransferase</fullName>
    </submittedName>
</protein>
<feature type="domain" description="Rhodanese" evidence="2">
    <location>
        <begin position="162"/>
        <end position="275"/>
    </location>
</feature>
<dbReference type="GO" id="GO:0004792">
    <property type="term" value="F:thiosulfate-cyanide sulfurtransferase activity"/>
    <property type="evidence" value="ECO:0007669"/>
    <property type="project" value="InterPro"/>
</dbReference>
<dbReference type="CDD" id="cd01449">
    <property type="entry name" value="TST_Repeat_2"/>
    <property type="match status" value="1"/>
</dbReference>
<evidence type="ECO:0000259" key="2">
    <source>
        <dbReference type="PROSITE" id="PS50206"/>
    </source>
</evidence>
<keyword evidence="4" id="KW-1185">Reference proteome</keyword>
<organism evidence="3 4">
    <name type="scientific">Onishia taeanensis</name>
    <dbReference type="NCBI Taxonomy" id="284577"/>
    <lineage>
        <taxon>Bacteria</taxon>
        <taxon>Pseudomonadati</taxon>
        <taxon>Pseudomonadota</taxon>
        <taxon>Gammaproteobacteria</taxon>
        <taxon>Oceanospirillales</taxon>
        <taxon>Halomonadaceae</taxon>
        <taxon>Onishia</taxon>
    </lineage>
</organism>
<keyword evidence="3" id="KW-0670">Pyruvate</keyword>
<sequence>MSSEDNLLPLIVEPEQLEARLGHPDLLIIDVASKAESYLEGHVPGAVFLDFQHLLLGSGEVPNDTPSVEQLSALFSSLGLDRDTHVVAYDDEGGGWAGRLLWTLELIGHSRYSYLNGGIHAWRQEGLDTESTPNEPRLSDYEAEIRHPEVSIDAEGIQERLNDRNFAVWDARSRAEYDGEKGQNKHLGHIPGAVNLDWLDVMDRDNALRIRDYAELVTELEALGLTPDMDIVTHCQSHHRSGLTWLAGRALGFTKIRAYPGSWKDWGNRDDTPIEH</sequence>
<reference evidence="3 4" key="1">
    <citation type="submission" date="2016-10" db="EMBL/GenBank/DDBJ databases">
        <authorList>
            <person name="de Groot N.N."/>
        </authorList>
    </citation>
    <scope>NUCLEOTIDE SEQUENCE [LARGE SCALE GENOMIC DNA]</scope>
    <source>
        <strain evidence="3 4">BH539</strain>
    </source>
</reference>
<proteinExistence type="predicted"/>
<dbReference type="CDD" id="cd01448">
    <property type="entry name" value="TST_Repeat_1"/>
    <property type="match status" value="1"/>
</dbReference>
<dbReference type="EMBL" id="FNCI01000001">
    <property type="protein sequence ID" value="SDF70863.1"/>
    <property type="molecule type" value="Genomic_DNA"/>
</dbReference>
<keyword evidence="3" id="KW-0808">Transferase</keyword>
<evidence type="ECO:0000313" key="4">
    <source>
        <dbReference type="Proteomes" id="UP000198641"/>
    </source>
</evidence>
<accession>A0A1G7NA02</accession>
<dbReference type="InterPro" id="IPR036873">
    <property type="entry name" value="Rhodanese-like_dom_sf"/>
</dbReference>
<dbReference type="PANTHER" id="PTHR43855">
    <property type="entry name" value="THIOSULFATE SULFURTRANSFERASE"/>
    <property type="match status" value="1"/>
</dbReference>
<feature type="domain" description="Rhodanese" evidence="2">
    <location>
        <begin position="22"/>
        <end position="131"/>
    </location>
</feature>
<evidence type="ECO:0000256" key="1">
    <source>
        <dbReference type="ARBA" id="ARBA00022737"/>
    </source>
</evidence>
<dbReference type="InterPro" id="IPR001307">
    <property type="entry name" value="Thiosulphate_STrfase_CS"/>
</dbReference>